<feature type="transmembrane region" description="Helical" evidence="1">
    <location>
        <begin position="42"/>
        <end position="61"/>
    </location>
</feature>
<keyword evidence="1" id="KW-1133">Transmembrane helix</keyword>
<dbReference type="AlphaFoldDB" id="A0A445G5W4"/>
<reference evidence="2 3" key="1">
    <citation type="submission" date="2018-09" db="EMBL/GenBank/DDBJ databases">
        <title>A high-quality reference genome of wild soybean provides a powerful tool to mine soybean genomes.</title>
        <authorList>
            <person name="Xie M."/>
            <person name="Chung C.Y.L."/>
            <person name="Li M.-W."/>
            <person name="Wong F.-L."/>
            <person name="Chan T.-F."/>
            <person name="Lam H.-M."/>
        </authorList>
    </citation>
    <scope>NUCLEOTIDE SEQUENCE [LARGE SCALE GENOMIC DNA]</scope>
    <source>
        <strain evidence="3">cv. W05</strain>
        <tissue evidence="2">Hypocotyl of etiolated seedlings</tissue>
    </source>
</reference>
<evidence type="ECO:0000313" key="2">
    <source>
        <dbReference type="EMBL" id="RZB56571.1"/>
    </source>
</evidence>
<gene>
    <name evidence="2" type="ORF">D0Y65_045632</name>
</gene>
<protein>
    <submittedName>
        <fullName evidence="2">Uncharacterized protein</fullName>
    </submittedName>
</protein>
<dbReference type="Proteomes" id="UP000289340">
    <property type="component" value="Chromosome 17"/>
</dbReference>
<keyword evidence="3" id="KW-1185">Reference proteome</keyword>
<name>A0A445G5W4_GLYSO</name>
<accession>A0A445G5W4</accession>
<dbReference type="EMBL" id="QZWG01000017">
    <property type="protein sequence ID" value="RZB56571.1"/>
    <property type="molecule type" value="Genomic_DNA"/>
</dbReference>
<proteinExistence type="predicted"/>
<comment type="caution">
    <text evidence="2">The sequence shown here is derived from an EMBL/GenBank/DDBJ whole genome shotgun (WGS) entry which is preliminary data.</text>
</comment>
<keyword evidence="1" id="KW-0812">Transmembrane</keyword>
<sequence length="67" mass="8333">MFRSMFSTSRIVFAVFSYRLCVSIFFNPKTQKKKKKMKKKNYRAVFVVLIFVILRILFFFWRCMEMR</sequence>
<organism evidence="2 3">
    <name type="scientific">Glycine soja</name>
    <name type="common">Wild soybean</name>
    <dbReference type="NCBI Taxonomy" id="3848"/>
    <lineage>
        <taxon>Eukaryota</taxon>
        <taxon>Viridiplantae</taxon>
        <taxon>Streptophyta</taxon>
        <taxon>Embryophyta</taxon>
        <taxon>Tracheophyta</taxon>
        <taxon>Spermatophyta</taxon>
        <taxon>Magnoliopsida</taxon>
        <taxon>eudicotyledons</taxon>
        <taxon>Gunneridae</taxon>
        <taxon>Pentapetalae</taxon>
        <taxon>rosids</taxon>
        <taxon>fabids</taxon>
        <taxon>Fabales</taxon>
        <taxon>Fabaceae</taxon>
        <taxon>Papilionoideae</taxon>
        <taxon>50 kb inversion clade</taxon>
        <taxon>NPAAA clade</taxon>
        <taxon>indigoferoid/millettioid clade</taxon>
        <taxon>Phaseoleae</taxon>
        <taxon>Glycine</taxon>
        <taxon>Glycine subgen. Soja</taxon>
    </lineage>
</organism>
<evidence type="ECO:0000256" key="1">
    <source>
        <dbReference type="SAM" id="Phobius"/>
    </source>
</evidence>
<evidence type="ECO:0000313" key="3">
    <source>
        <dbReference type="Proteomes" id="UP000289340"/>
    </source>
</evidence>
<keyword evidence="1" id="KW-0472">Membrane</keyword>